<feature type="domain" description="LasR-specific antiactivator QslA" evidence="1">
    <location>
        <begin position="94"/>
        <end position="161"/>
    </location>
</feature>
<dbReference type="Proteomes" id="UP000050297">
    <property type="component" value="Unassembled WGS sequence"/>
</dbReference>
<dbReference type="AlphaFoldDB" id="A0A0P9HGX4"/>
<dbReference type="RefSeq" id="WP_003404852.1">
    <property type="nucleotide sequence ID" value="NZ_LGAR01000128.1"/>
</dbReference>
<organism evidence="2 3">
    <name type="scientific">Pseudomonas syringae pv. aceris</name>
    <dbReference type="NCBI Taxonomy" id="199198"/>
    <lineage>
        <taxon>Bacteria</taxon>
        <taxon>Pseudomonadati</taxon>
        <taxon>Pseudomonadota</taxon>
        <taxon>Gammaproteobacteria</taxon>
        <taxon>Pseudomonadales</taxon>
        <taxon>Pseudomonadaceae</taxon>
        <taxon>Pseudomonas</taxon>
        <taxon>Pseudomonas syringae</taxon>
    </lineage>
</organism>
<reference evidence="2 3" key="1">
    <citation type="submission" date="2015-09" db="EMBL/GenBank/DDBJ databases">
        <title>Genome announcement of multiple Pseudomonas syringae strains.</title>
        <authorList>
            <person name="Thakur S."/>
            <person name="Wang P.W."/>
            <person name="Gong Y."/>
            <person name="Weir B.S."/>
            <person name="Guttman D.S."/>
        </authorList>
    </citation>
    <scope>NUCLEOTIDE SEQUENCE [LARGE SCALE GENOMIC DNA]</scope>
    <source>
        <strain evidence="2 3">ICMP2802</strain>
    </source>
</reference>
<dbReference type="InterPro" id="IPR040654">
    <property type="entry name" value="QslA"/>
</dbReference>
<proteinExistence type="predicted"/>
<gene>
    <name evidence="2" type="ORF">ALO91_01208</name>
</gene>
<evidence type="ECO:0000259" key="1">
    <source>
        <dbReference type="Pfam" id="PF18226"/>
    </source>
</evidence>
<dbReference type="Pfam" id="PF18226">
    <property type="entry name" value="QslA"/>
    <property type="match status" value="1"/>
</dbReference>
<name>A0A0P9HGX4_PSESX</name>
<dbReference type="EMBL" id="LJPM01000268">
    <property type="protein sequence ID" value="KPW20026.1"/>
    <property type="molecule type" value="Genomic_DNA"/>
</dbReference>
<evidence type="ECO:0000313" key="3">
    <source>
        <dbReference type="Proteomes" id="UP000050297"/>
    </source>
</evidence>
<dbReference type="PATRIC" id="fig|199198.5.peg.1735"/>
<sequence>MFDLSLLVGLPKPNAIETSNLNPEDAAAKLRQAACLRLNGAQSILLHCPKDIELAVELLDDAAMLYDMTFQSLTGFRPLRVHKRFEEGFSVPSAEGCPGIRTPWGNEFALVIQDGVRCAETWLDGSPLPLWWALAQNRKRHRLGDSQDAFEAGFLLRLQQTITMLRAASGSGRLDA</sequence>
<accession>A0A0P9HGX4</accession>
<comment type="caution">
    <text evidence="2">The sequence shown here is derived from an EMBL/GenBank/DDBJ whole genome shotgun (WGS) entry which is preliminary data.</text>
</comment>
<protein>
    <recommendedName>
        <fullName evidence="1">LasR-specific antiactivator QslA domain-containing protein</fullName>
    </recommendedName>
</protein>
<evidence type="ECO:0000313" key="2">
    <source>
        <dbReference type="EMBL" id="KPW20026.1"/>
    </source>
</evidence>